<feature type="compositionally biased region" description="Low complexity" evidence="1">
    <location>
        <begin position="267"/>
        <end position="281"/>
    </location>
</feature>
<gene>
    <name evidence="2" type="ORF">P8192_01550</name>
</gene>
<evidence type="ECO:0000256" key="1">
    <source>
        <dbReference type="SAM" id="MobiDB-lite"/>
    </source>
</evidence>
<evidence type="ECO:0000313" key="2">
    <source>
        <dbReference type="EMBL" id="WFP16841.1"/>
    </source>
</evidence>
<dbReference type="EMBL" id="CP121252">
    <property type="protein sequence ID" value="WFP16841.1"/>
    <property type="molecule type" value="Genomic_DNA"/>
</dbReference>
<dbReference type="RefSeq" id="WP_278157943.1">
    <property type="nucleotide sequence ID" value="NZ_CP121252.1"/>
</dbReference>
<feature type="region of interest" description="Disordered" evidence="1">
    <location>
        <begin position="255"/>
        <end position="281"/>
    </location>
</feature>
<protein>
    <recommendedName>
        <fullName evidence="4">EcsC family protein</fullName>
    </recommendedName>
</protein>
<reference evidence="2 3" key="1">
    <citation type="submission" date="2023-04" db="EMBL/GenBank/DDBJ databases">
        <title>Funneling lignin-derived compounds into biodiesel using alkali-halophilic Citricoccus sp. P2.</title>
        <authorList>
            <person name="Luo C.-B."/>
        </authorList>
    </citation>
    <scope>NUCLEOTIDE SEQUENCE [LARGE SCALE GENOMIC DNA]</scope>
    <source>
        <strain evidence="2 3">P2</strain>
    </source>
</reference>
<proteinExistence type="predicted"/>
<accession>A0ABY8H7D9</accession>
<evidence type="ECO:0000313" key="3">
    <source>
        <dbReference type="Proteomes" id="UP001219037"/>
    </source>
</evidence>
<evidence type="ECO:0008006" key="4">
    <source>
        <dbReference type="Google" id="ProtNLM"/>
    </source>
</evidence>
<keyword evidence="3" id="KW-1185">Reference proteome</keyword>
<dbReference type="Proteomes" id="UP001219037">
    <property type="component" value="Chromosome"/>
</dbReference>
<organism evidence="2 3">
    <name type="scientific">Citricoccus muralis</name>
    <dbReference type="NCBI Taxonomy" id="169134"/>
    <lineage>
        <taxon>Bacteria</taxon>
        <taxon>Bacillati</taxon>
        <taxon>Actinomycetota</taxon>
        <taxon>Actinomycetes</taxon>
        <taxon>Micrococcales</taxon>
        <taxon>Micrococcaceae</taxon>
        <taxon>Citricoccus</taxon>
    </lineage>
</organism>
<name>A0ABY8H7D9_9MICC</name>
<sequence length="281" mass="29523">MKSLDARRLAGSTAMKAGLDQAVKRAVDDDGNPTPTFQKAVLSALSVQRGTVLANLQRMRRRHPEDSPAEIADRLTKQYLNLVSGVGAAAGGTAVVPGVGTVAAVGLSLGAAVGFLEVTALYAQSIAELHGIPTRNDERGQALVMMVMLGKDGRKILKEATSGSGTLGGSSWLVTGMSGMSERLFNRISQMFMKRLVVKQGAHLMGRLVPFGIGAAIGGFGNRALGRSVVTSAQNLFGALPQEFPDWPEAQKKLSRAEKRALDAAAEEQPAAPESTEATQE</sequence>